<dbReference type="PANTHER" id="PTHR15217:SF0">
    <property type="entry name" value="PRE-MRNA-SPLICING REGULATOR WTAP"/>
    <property type="match status" value="1"/>
</dbReference>
<evidence type="ECO:0000256" key="7">
    <source>
        <dbReference type="SAM" id="MobiDB-lite"/>
    </source>
</evidence>
<keyword evidence="9" id="KW-1185">Reference proteome</keyword>
<sequence>MSGEGGGGEEQVGASETSPPTSTNNMSPSAVTSITLSNTTSTTTNTTTSTTPLMQSPHQPTPTTPHVTITTDMPLLPLPTTTNTVTSLTSPPPSTAPTNNTLPPSTQTTIKMNMDEEEGEEEEQGGEEVRCAVEQVHLTADQLAALSKEELREKWLQQEKYLEGVHTRMETLEREVEELRGARESEERVKGQLAELQRKEQYHIMRLSCKEHELQEMGVQVQELKNISASGSLKHCLLDPAVNLLFERLKRDLDSARTKMEETQNELSAWKFTPDRCAPRA</sequence>
<evidence type="ECO:0000256" key="4">
    <source>
        <dbReference type="ARBA" id="ARBA00023187"/>
    </source>
</evidence>
<dbReference type="AlphaFoldDB" id="A0AAE1QGD4"/>
<keyword evidence="6" id="KW-0175">Coiled coil</keyword>
<evidence type="ECO:0000256" key="1">
    <source>
        <dbReference type="ARBA" id="ARBA00004123"/>
    </source>
</evidence>
<organism evidence="8 9">
    <name type="scientific">Petrolisthes manimaculis</name>
    <dbReference type="NCBI Taxonomy" id="1843537"/>
    <lineage>
        <taxon>Eukaryota</taxon>
        <taxon>Metazoa</taxon>
        <taxon>Ecdysozoa</taxon>
        <taxon>Arthropoda</taxon>
        <taxon>Crustacea</taxon>
        <taxon>Multicrustacea</taxon>
        <taxon>Malacostraca</taxon>
        <taxon>Eumalacostraca</taxon>
        <taxon>Eucarida</taxon>
        <taxon>Decapoda</taxon>
        <taxon>Pleocyemata</taxon>
        <taxon>Anomura</taxon>
        <taxon>Galatheoidea</taxon>
        <taxon>Porcellanidae</taxon>
        <taxon>Petrolisthes</taxon>
    </lineage>
</organism>
<feature type="compositionally biased region" description="Low complexity" evidence="7">
    <location>
        <begin position="96"/>
        <end position="106"/>
    </location>
</feature>
<feature type="compositionally biased region" description="Low complexity" evidence="7">
    <location>
        <begin position="15"/>
        <end position="51"/>
    </location>
</feature>
<dbReference type="EMBL" id="JAWZYT010000259">
    <property type="protein sequence ID" value="KAK4325898.1"/>
    <property type="molecule type" value="Genomic_DNA"/>
</dbReference>
<feature type="compositionally biased region" description="Gly residues" evidence="7">
    <location>
        <begin position="1"/>
        <end position="10"/>
    </location>
</feature>
<evidence type="ECO:0000256" key="6">
    <source>
        <dbReference type="SAM" id="Coils"/>
    </source>
</evidence>
<proteinExistence type="inferred from homology"/>
<evidence type="ECO:0000313" key="8">
    <source>
        <dbReference type="EMBL" id="KAK4325898.1"/>
    </source>
</evidence>
<reference evidence="8" key="1">
    <citation type="submission" date="2023-11" db="EMBL/GenBank/DDBJ databases">
        <title>Genome assemblies of two species of porcelain crab, Petrolisthes cinctipes and Petrolisthes manimaculis (Anomura: Porcellanidae).</title>
        <authorList>
            <person name="Angst P."/>
        </authorList>
    </citation>
    <scope>NUCLEOTIDE SEQUENCE</scope>
    <source>
        <strain evidence="8">PB745_02</strain>
        <tissue evidence="8">Gill</tissue>
    </source>
</reference>
<keyword evidence="3" id="KW-0507">mRNA processing</keyword>
<keyword evidence="4" id="KW-0508">mRNA splicing</keyword>
<evidence type="ECO:0000256" key="5">
    <source>
        <dbReference type="ARBA" id="ARBA00023242"/>
    </source>
</evidence>
<dbReference type="Proteomes" id="UP001292094">
    <property type="component" value="Unassembled WGS sequence"/>
</dbReference>
<name>A0AAE1QGD4_9EUCA</name>
<dbReference type="Pfam" id="PF17098">
    <property type="entry name" value="Wtap"/>
    <property type="match status" value="1"/>
</dbReference>
<gene>
    <name evidence="8" type="ORF">Pmani_003554</name>
</gene>
<dbReference type="InterPro" id="IPR033757">
    <property type="entry name" value="WTAP"/>
</dbReference>
<protein>
    <recommendedName>
        <fullName evidence="10">Pre-mRNA-splicing regulator WTAP</fullName>
    </recommendedName>
</protein>
<feature type="coiled-coil region" evidence="6">
    <location>
        <begin position="162"/>
        <end position="199"/>
    </location>
</feature>
<evidence type="ECO:0000256" key="2">
    <source>
        <dbReference type="ARBA" id="ARBA00010313"/>
    </source>
</evidence>
<feature type="compositionally biased region" description="Low complexity" evidence="7">
    <location>
        <begin position="64"/>
        <end position="89"/>
    </location>
</feature>
<evidence type="ECO:0000256" key="3">
    <source>
        <dbReference type="ARBA" id="ARBA00022664"/>
    </source>
</evidence>
<feature type="region of interest" description="Disordered" evidence="7">
    <location>
        <begin position="1"/>
        <end position="107"/>
    </location>
</feature>
<comment type="caution">
    <text evidence="8">The sequence shown here is derived from an EMBL/GenBank/DDBJ whole genome shotgun (WGS) entry which is preliminary data.</text>
</comment>
<evidence type="ECO:0000313" key="9">
    <source>
        <dbReference type="Proteomes" id="UP001292094"/>
    </source>
</evidence>
<evidence type="ECO:0008006" key="10">
    <source>
        <dbReference type="Google" id="ProtNLM"/>
    </source>
</evidence>
<dbReference type="PANTHER" id="PTHR15217">
    <property type="entry name" value="WILMS' TUMOR 1-ASSOCIATING PROTEIN"/>
    <property type="match status" value="1"/>
</dbReference>
<dbReference type="GO" id="GO:0016556">
    <property type="term" value="P:mRNA modification"/>
    <property type="evidence" value="ECO:0007669"/>
    <property type="project" value="InterPro"/>
</dbReference>
<keyword evidence="5" id="KW-0539">Nucleus</keyword>
<dbReference type="GO" id="GO:0005634">
    <property type="term" value="C:nucleus"/>
    <property type="evidence" value="ECO:0007669"/>
    <property type="project" value="UniProtKB-SubCell"/>
</dbReference>
<dbReference type="GO" id="GO:0006397">
    <property type="term" value="P:mRNA processing"/>
    <property type="evidence" value="ECO:0007669"/>
    <property type="project" value="UniProtKB-KW"/>
</dbReference>
<dbReference type="GO" id="GO:0008380">
    <property type="term" value="P:RNA splicing"/>
    <property type="evidence" value="ECO:0007669"/>
    <property type="project" value="UniProtKB-KW"/>
</dbReference>
<comment type="subcellular location">
    <subcellularLocation>
        <location evidence="1">Nucleus</location>
    </subcellularLocation>
</comment>
<accession>A0AAE1QGD4</accession>
<comment type="similarity">
    <text evidence="2">Belongs to the fl(2)d family.</text>
</comment>
<dbReference type="GO" id="GO:0000381">
    <property type="term" value="P:regulation of alternative mRNA splicing, via spliceosome"/>
    <property type="evidence" value="ECO:0007669"/>
    <property type="project" value="InterPro"/>
</dbReference>